<dbReference type="OrthoDB" id="4589291at2759"/>
<dbReference type="EMBL" id="AZNF01000015">
    <property type="protein sequence ID" value="KID61424.1"/>
    <property type="molecule type" value="Genomic_DNA"/>
</dbReference>
<sequence>MRSSLDPPPPPSNSPPFTSPSLTSPSSSPSPSPSPSSPSPSPPPPPPSPLSRPSPPPYTNSNHINGKYNAHQDSEFKGGYVDIRMQNDVNLWAEKGEIEKIHKDGSWIAAIDFRVKDLPATMKQGLYWSQDNVDLSGCCFYDNLQSMPPPFRDWGLRLQDYGFTHARRFQLIDLAENPQWKGTLFVVSRGIKPLCRFRIQTISVNNVLAAAAFTRDEKLAYMYNRAEPERNFNAIYDDMPLGGWWPWPKNSNVSDDQKKSLLTRCKNLIMY</sequence>
<reference evidence="2 3" key="1">
    <citation type="journal article" date="2014" name="Proc. Natl. Acad. Sci. U.S.A.">
        <title>Trajectory and genomic determinants of fungal-pathogen speciation and host adaptation.</title>
        <authorList>
            <person name="Hu X."/>
            <person name="Xiao G."/>
            <person name="Zheng P."/>
            <person name="Shang Y."/>
            <person name="Su Y."/>
            <person name="Zhang X."/>
            <person name="Liu X."/>
            <person name="Zhan S."/>
            <person name="St Leger R.J."/>
            <person name="Wang C."/>
        </authorList>
    </citation>
    <scope>NUCLEOTIDE SEQUENCE [LARGE SCALE GENOMIC DNA]</scope>
    <source>
        <strain evidence="2 3">ARSEF 549</strain>
    </source>
</reference>
<dbReference type="Proteomes" id="UP000031186">
    <property type="component" value="Unassembled WGS sequence"/>
</dbReference>
<name>A0A0B4FYT9_METAF</name>
<organism evidence="2 3">
    <name type="scientific">Metarhizium anisopliae (strain ARSEF 549)</name>
    <dbReference type="NCBI Taxonomy" id="3151832"/>
    <lineage>
        <taxon>Eukaryota</taxon>
        <taxon>Fungi</taxon>
        <taxon>Dikarya</taxon>
        <taxon>Ascomycota</taxon>
        <taxon>Pezizomycotina</taxon>
        <taxon>Sordariomycetes</taxon>
        <taxon>Hypocreomycetidae</taxon>
        <taxon>Hypocreales</taxon>
        <taxon>Clavicipitaceae</taxon>
        <taxon>Metarhizium</taxon>
    </lineage>
</organism>
<feature type="non-terminal residue" evidence="2">
    <location>
        <position position="1"/>
    </location>
</feature>
<proteinExistence type="predicted"/>
<evidence type="ECO:0000313" key="3">
    <source>
        <dbReference type="Proteomes" id="UP000031186"/>
    </source>
</evidence>
<feature type="compositionally biased region" description="Pro residues" evidence="1">
    <location>
        <begin position="1"/>
        <end position="18"/>
    </location>
</feature>
<accession>A0A0B4FYT9</accession>
<evidence type="ECO:0000256" key="1">
    <source>
        <dbReference type="SAM" id="MobiDB-lite"/>
    </source>
</evidence>
<feature type="region of interest" description="Disordered" evidence="1">
    <location>
        <begin position="1"/>
        <end position="72"/>
    </location>
</feature>
<evidence type="ECO:0000313" key="2">
    <source>
        <dbReference type="EMBL" id="KID61424.1"/>
    </source>
</evidence>
<feature type="compositionally biased region" description="Pro residues" evidence="1">
    <location>
        <begin position="28"/>
        <end position="58"/>
    </location>
</feature>
<comment type="caution">
    <text evidence="2">The sequence shown here is derived from an EMBL/GenBank/DDBJ whole genome shotgun (WGS) entry which is preliminary data.</text>
</comment>
<dbReference type="AlphaFoldDB" id="A0A0B4FYT9"/>
<protein>
    <submittedName>
        <fullName evidence="2">Uncharacterized protein</fullName>
    </submittedName>
</protein>
<keyword evidence="3" id="KW-1185">Reference proteome</keyword>
<dbReference type="HOGENOM" id="CLU_104266_0_0_1"/>
<dbReference type="VEuPathDB" id="FungiDB:MAN_09189"/>
<gene>
    <name evidence="2" type="ORF">MAN_09189</name>
</gene>